<dbReference type="CDD" id="cd00303">
    <property type="entry name" value="retropepsin_like"/>
    <property type="match status" value="1"/>
</dbReference>
<dbReference type="AlphaFoldDB" id="A0A444XQX2"/>
<dbReference type="SUPFAM" id="SSF50630">
    <property type="entry name" value="Acid proteases"/>
    <property type="match status" value="1"/>
</dbReference>
<accession>A0A444XQX2</accession>
<dbReference type="Gene3D" id="2.40.70.10">
    <property type="entry name" value="Acid Proteases"/>
    <property type="match status" value="1"/>
</dbReference>
<evidence type="ECO:0000313" key="1">
    <source>
        <dbReference type="EMBL" id="RYQ91924.1"/>
    </source>
</evidence>
<dbReference type="InterPro" id="IPR021109">
    <property type="entry name" value="Peptidase_aspartic_dom_sf"/>
</dbReference>
<dbReference type="PANTHER" id="PTHR33240">
    <property type="entry name" value="OS08G0508500 PROTEIN"/>
    <property type="match status" value="1"/>
</dbReference>
<comment type="caution">
    <text evidence="1">The sequence shown here is derived from an EMBL/GenBank/DDBJ whole genome shotgun (WGS) entry which is preliminary data.</text>
</comment>
<proteinExistence type="predicted"/>
<protein>
    <recommendedName>
        <fullName evidence="3">Peptidase A2 domain-containing protein</fullName>
    </recommendedName>
</protein>
<evidence type="ECO:0008006" key="3">
    <source>
        <dbReference type="Google" id="ProtNLM"/>
    </source>
</evidence>
<gene>
    <name evidence="1" type="ORF">Ahy_B09g097989</name>
</gene>
<name>A0A444XQX2_ARAHY</name>
<dbReference type="EMBL" id="SDMP01000019">
    <property type="protein sequence ID" value="RYQ91924.1"/>
    <property type="molecule type" value="Genomic_DNA"/>
</dbReference>
<keyword evidence="2" id="KW-1185">Reference proteome</keyword>
<evidence type="ECO:0000313" key="2">
    <source>
        <dbReference type="Proteomes" id="UP000289738"/>
    </source>
</evidence>
<sequence>MKVRRALVDAGSGVPIIPTHIFLEMGGSADQIRPTQVRINAFNGVGVKSKGCVNVVLEIGPIKTNNKFHVVDGNSSYHILLGRKDISILATVTPFDAGEAHLVDTSFYEELVLLGAITK</sequence>
<dbReference type="PANTHER" id="PTHR33240:SF15">
    <property type="entry name" value="GAG-PRO-LIKE PROTEIN"/>
    <property type="match status" value="1"/>
</dbReference>
<organism evidence="1 2">
    <name type="scientific">Arachis hypogaea</name>
    <name type="common">Peanut</name>
    <dbReference type="NCBI Taxonomy" id="3818"/>
    <lineage>
        <taxon>Eukaryota</taxon>
        <taxon>Viridiplantae</taxon>
        <taxon>Streptophyta</taxon>
        <taxon>Embryophyta</taxon>
        <taxon>Tracheophyta</taxon>
        <taxon>Spermatophyta</taxon>
        <taxon>Magnoliopsida</taxon>
        <taxon>eudicotyledons</taxon>
        <taxon>Gunneridae</taxon>
        <taxon>Pentapetalae</taxon>
        <taxon>rosids</taxon>
        <taxon>fabids</taxon>
        <taxon>Fabales</taxon>
        <taxon>Fabaceae</taxon>
        <taxon>Papilionoideae</taxon>
        <taxon>50 kb inversion clade</taxon>
        <taxon>dalbergioids sensu lato</taxon>
        <taxon>Dalbergieae</taxon>
        <taxon>Pterocarpus clade</taxon>
        <taxon>Arachis</taxon>
    </lineage>
</organism>
<dbReference type="Proteomes" id="UP000289738">
    <property type="component" value="Chromosome B09"/>
</dbReference>
<reference evidence="1 2" key="1">
    <citation type="submission" date="2019-01" db="EMBL/GenBank/DDBJ databases">
        <title>Sequencing of cultivated peanut Arachis hypogaea provides insights into genome evolution and oil improvement.</title>
        <authorList>
            <person name="Chen X."/>
        </authorList>
    </citation>
    <scope>NUCLEOTIDE SEQUENCE [LARGE SCALE GENOMIC DNA]</scope>
    <source>
        <strain evidence="2">cv. Fuhuasheng</strain>
        <tissue evidence="1">Leaves</tissue>
    </source>
</reference>